<dbReference type="AlphaFoldDB" id="N1WP98"/>
<dbReference type="Proteomes" id="UP000012313">
    <property type="component" value="Unassembled WGS sequence"/>
</dbReference>
<dbReference type="EMBL" id="AOHC02000015">
    <property type="protein sequence ID" value="EMY78944.1"/>
    <property type="molecule type" value="Genomic_DNA"/>
</dbReference>
<comment type="caution">
    <text evidence="1">The sequence shown here is derived from an EMBL/GenBank/DDBJ whole genome shotgun (WGS) entry which is preliminary data.</text>
</comment>
<gene>
    <name evidence="1" type="ORF">LEP1GSC060_0801</name>
</gene>
<keyword evidence="2" id="KW-1185">Reference proteome</keyword>
<dbReference type="STRING" id="1218598.LEP1GSC060_0801"/>
<evidence type="ECO:0000313" key="1">
    <source>
        <dbReference type="EMBL" id="EMY78944.1"/>
    </source>
</evidence>
<name>N1WP98_9LEPT</name>
<evidence type="ECO:0000313" key="2">
    <source>
        <dbReference type="Proteomes" id="UP000012313"/>
    </source>
</evidence>
<organism evidence="1 2">
    <name type="scientific">Leptospira weilii serovar Ranarum str. ICFT</name>
    <dbReference type="NCBI Taxonomy" id="1218598"/>
    <lineage>
        <taxon>Bacteria</taxon>
        <taxon>Pseudomonadati</taxon>
        <taxon>Spirochaetota</taxon>
        <taxon>Spirochaetia</taxon>
        <taxon>Leptospirales</taxon>
        <taxon>Leptospiraceae</taxon>
        <taxon>Leptospira</taxon>
    </lineage>
</organism>
<protein>
    <submittedName>
        <fullName evidence="1">Uncharacterized protein</fullName>
    </submittedName>
</protein>
<sequence length="186" mass="21203">MKFSNFVLTLLCVVFLSNFYGCSKCDQAQERFHQFMKYELEGQRYDPIPKEGLSEKLPVRNFISQNVFFSTTWANVIDGYKIVSCEGDETIKLVVQFEVFGILAPAASDSVVRFFNQPKERIETVLVRSENNLQRIDITTLPMISKETAEKKLKNILPTLGKSERKIVNSALAQIQNLPKAASQKK</sequence>
<reference evidence="1" key="1">
    <citation type="submission" date="2013-03" db="EMBL/GenBank/DDBJ databases">
        <authorList>
            <person name="Harkins D.M."/>
            <person name="Durkin A.S."/>
            <person name="Brinkac L.M."/>
            <person name="Haft D.H."/>
            <person name="Selengut J.D."/>
            <person name="Sanka R."/>
            <person name="DePew J."/>
            <person name="Purushe J."/>
            <person name="Hartskeerl R.A."/>
            <person name="Ahmed A."/>
            <person name="van der Linden H."/>
            <person name="Goris M.G.A."/>
            <person name="Vinetz J.M."/>
            <person name="Sutton G.G."/>
            <person name="Nierman W.C."/>
            <person name="Fouts D.E."/>
        </authorList>
    </citation>
    <scope>NUCLEOTIDE SEQUENCE [LARGE SCALE GENOMIC DNA]</scope>
    <source>
        <strain evidence="1">ICFT</strain>
    </source>
</reference>
<proteinExistence type="predicted"/>
<accession>N1WP98</accession>